<sequence>MKKFSIITGAMLVLLSSCGKFEEINVNPNNPATVPAEMLLPPIIASAANAMSSSGTRAGQYVQHLAWLGGTSEEDGRYNLTGASFREEWNGPMRLIKDVNQLKEIGAKSNLPQYVAVASILKVYILSLMTDAYGDIPYNEAGMGNVSGMEFAHYQAQQEVYGLMLRDLESANQQLKNLPAGTTVKRDILFNGSTNRWRKFANSIKLRILMRQSAKIDVKAAVAAIFNNPTEYPVFEGNSDQATLIYNNGTDLYYWFIQNPPVDGSGVDFGSNTRVSDVMVNLLKSKNDPRLTIFAAPTKNSYLANVANPATPLAYRGQRAGLSNAEQKADYTNTGLNKDDYSVIGKRIRKENRAFLMTYTELMLLKAEAIQRNMGVNGTVAEVYLAAVKASLEKWPALGSATQSEMPFISEEQKKAYLDQPSAALSTTAPLQQIAEQLWIDTYLNGFEGWAGWRRLGYPQLVPGPSVLSPIPVRYVYSDNEQNNPNLILWVQQNMGGKMPTHNTKVWFQP</sequence>
<dbReference type="Gene3D" id="1.25.40.390">
    <property type="match status" value="1"/>
</dbReference>
<name>A0A4R0MUU3_9SPHI</name>
<evidence type="ECO:0000313" key="2">
    <source>
        <dbReference type="EMBL" id="TKC65451.1"/>
    </source>
</evidence>
<dbReference type="InterPro" id="IPR011990">
    <property type="entry name" value="TPR-like_helical_dom_sf"/>
</dbReference>
<dbReference type="EMBL" id="SJSM01000017">
    <property type="protein sequence ID" value="TCC89962.1"/>
    <property type="molecule type" value="Genomic_DNA"/>
</dbReference>
<accession>A0A4U1GM25</accession>
<reference evidence="1 3" key="1">
    <citation type="submission" date="2019-02" db="EMBL/GenBank/DDBJ databases">
        <title>Pedobacter sp. RP-3-8 sp. nov., isolated from Arctic soil.</title>
        <authorList>
            <person name="Dahal R.H."/>
        </authorList>
    </citation>
    <scope>NUCLEOTIDE SEQUENCE [LARGE SCALE GENOMIC DNA]</scope>
    <source>
        <strain evidence="1 3">RP-3-8</strain>
    </source>
</reference>
<dbReference type="AlphaFoldDB" id="A0A4R0MUU3"/>
<dbReference type="InterPro" id="IPR041662">
    <property type="entry name" value="SusD-like_2"/>
</dbReference>
<gene>
    <name evidence="1" type="ORF">EZ444_20550</name>
    <name evidence="2" type="ORF">FBD94_02545</name>
</gene>
<dbReference type="Proteomes" id="UP000309594">
    <property type="component" value="Unassembled WGS sequence"/>
</dbReference>
<dbReference type="Proteomes" id="UP000291117">
    <property type="component" value="Unassembled WGS sequence"/>
</dbReference>
<dbReference type="RefSeq" id="WP_131611029.1">
    <property type="nucleotide sequence ID" value="NZ_SJSM01000017.1"/>
</dbReference>
<accession>A0A4R0MUU3</accession>
<dbReference type="SUPFAM" id="SSF48452">
    <property type="entry name" value="TPR-like"/>
    <property type="match status" value="1"/>
</dbReference>
<keyword evidence="3" id="KW-1185">Reference proteome</keyword>
<protein>
    <submittedName>
        <fullName evidence="1">SusD/RagB family nutrient-binding outer membrane lipoprotein</fullName>
    </submittedName>
</protein>
<dbReference type="OrthoDB" id="1387301at2"/>
<evidence type="ECO:0000313" key="1">
    <source>
        <dbReference type="EMBL" id="TCC89962.1"/>
    </source>
</evidence>
<dbReference type="EMBL" id="SWDX01000001">
    <property type="protein sequence ID" value="TKC65451.1"/>
    <property type="molecule type" value="Genomic_DNA"/>
</dbReference>
<reference evidence="2 4" key="2">
    <citation type="submission" date="2019-04" db="EMBL/GenBank/DDBJ databases">
        <title>Pedobacter sp. RP-1-16 sp. nov., isolated from Arctic soil.</title>
        <authorList>
            <person name="Dahal R.H."/>
            <person name="Kim D.-U."/>
        </authorList>
    </citation>
    <scope>NUCLEOTIDE SEQUENCE [LARGE SCALE GENOMIC DNA]</scope>
    <source>
        <strain evidence="2 4">RP-1-16</strain>
    </source>
</reference>
<dbReference type="Pfam" id="PF12771">
    <property type="entry name" value="SusD-like_2"/>
    <property type="match status" value="1"/>
</dbReference>
<comment type="caution">
    <text evidence="1">The sequence shown here is derived from an EMBL/GenBank/DDBJ whole genome shotgun (WGS) entry which is preliminary data.</text>
</comment>
<dbReference type="PROSITE" id="PS51257">
    <property type="entry name" value="PROKAR_LIPOPROTEIN"/>
    <property type="match status" value="1"/>
</dbReference>
<proteinExistence type="predicted"/>
<organism evidence="1 3">
    <name type="scientific">Pedobacter hiemivivus</name>
    <dbReference type="NCBI Taxonomy" id="2530454"/>
    <lineage>
        <taxon>Bacteria</taxon>
        <taxon>Pseudomonadati</taxon>
        <taxon>Bacteroidota</taxon>
        <taxon>Sphingobacteriia</taxon>
        <taxon>Sphingobacteriales</taxon>
        <taxon>Sphingobacteriaceae</taxon>
        <taxon>Pedobacter</taxon>
    </lineage>
</organism>
<evidence type="ECO:0000313" key="4">
    <source>
        <dbReference type="Proteomes" id="UP000309594"/>
    </source>
</evidence>
<evidence type="ECO:0000313" key="3">
    <source>
        <dbReference type="Proteomes" id="UP000291117"/>
    </source>
</evidence>
<keyword evidence="1" id="KW-0449">Lipoprotein</keyword>